<dbReference type="EMBL" id="MU167318">
    <property type="protein sequence ID" value="KAG0143488.1"/>
    <property type="molecule type" value="Genomic_DNA"/>
</dbReference>
<dbReference type="Proteomes" id="UP000886653">
    <property type="component" value="Unassembled WGS sequence"/>
</dbReference>
<accession>A0A9P6NCN5</accession>
<protein>
    <submittedName>
        <fullName evidence="1">Uncharacterized protein</fullName>
    </submittedName>
</protein>
<dbReference type="InterPro" id="IPR032157">
    <property type="entry name" value="PAC4"/>
</dbReference>
<dbReference type="Pfam" id="PF16093">
    <property type="entry name" value="PAC4"/>
    <property type="match status" value="1"/>
</dbReference>
<name>A0A9P6NCN5_9BASI</name>
<gene>
    <name evidence="1" type="ORF">CROQUDRAFT_661203</name>
</gene>
<dbReference type="GO" id="GO:0043248">
    <property type="term" value="P:proteasome assembly"/>
    <property type="evidence" value="ECO:0007669"/>
    <property type="project" value="InterPro"/>
</dbReference>
<dbReference type="AlphaFoldDB" id="A0A9P6NCN5"/>
<reference evidence="1" key="1">
    <citation type="submission" date="2013-11" db="EMBL/GenBank/DDBJ databases">
        <title>Genome sequence of the fusiform rust pathogen reveals effectors for host alternation and coevolution with pine.</title>
        <authorList>
            <consortium name="DOE Joint Genome Institute"/>
            <person name="Smith K."/>
            <person name="Pendleton A."/>
            <person name="Kubisiak T."/>
            <person name="Anderson C."/>
            <person name="Salamov A."/>
            <person name="Aerts A."/>
            <person name="Riley R."/>
            <person name="Clum A."/>
            <person name="Lindquist E."/>
            <person name="Ence D."/>
            <person name="Campbell M."/>
            <person name="Kronenberg Z."/>
            <person name="Feau N."/>
            <person name="Dhillon B."/>
            <person name="Hamelin R."/>
            <person name="Burleigh J."/>
            <person name="Smith J."/>
            <person name="Yandell M."/>
            <person name="Nelson C."/>
            <person name="Grigoriev I."/>
            <person name="Davis J."/>
        </authorList>
    </citation>
    <scope>NUCLEOTIDE SEQUENCE</scope>
    <source>
        <strain evidence="1">G11</strain>
    </source>
</reference>
<organism evidence="1 2">
    <name type="scientific">Cronartium quercuum f. sp. fusiforme G11</name>
    <dbReference type="NCBI Taxonomy" id="708437"/>
    <lineage>
        <taxon>Eukaryota</taxon>
        <taxon>Fungi</taxon>
        <taxon>Dikarya</taxon>
        <taxon>Basidiomycota</taxon>
        <taxon>Pucciniomycotina</taxon>
        <taxon>Pucciniomycetes</taxon>
        <taxon>Pucciniales</taxon>
        <taxon>Coleosporiaceae</taxon>
        <taxon>Cronartium</taxon>
    </lineage>
</organism>
<comment type="caution">
    <text evidence="1">The sequence shown here is derived from an EMBL/GenBank/DDBJ whole genome shotgun (WGS) entry which is preliminary data.</text>
</comment>
<sequence length="160" mass="17336">MTVSSLSSGDHAEPLLRTHSHAFTVPSISARLPTFVFQFTFMKCSMMIWIGTSSPSESEKLNACLANDWACAVPPSASFRAMSTVLNSTSPSTTFSQSLSTKLAQRFKQQVFVSFDVPTHILELDHTLLLAIEKELFAHTQSILSDAALLPPLGDSVSAS</sequence>
<keyword evidence="2" id="KW-1185">Reference proteome</keyword>
<dbReference type="PANTHER" id="PTHR33559">
    <property type="entry name" value="PROTEASOME ASSEMBLY CHAPERONE 4"/>
    <property type="match status" value="1"/>
</dbReference>
<proteinExistence type="predicted"/>
<dbReference type="PANTHER" id="PTHR33559:SF1">
    <property type="entry name" value="PROTEASOME ASSEMBLY CHAPERONE 4"/>
    <property type="match status" value="1"/>
</dbReference>
<evidence type="ECO:0000313" key="1">
    <source>
        <dbReference type="EMBL" id="KAG0143488.1"/>
    </source>
</evidence>
<evidence type="ECO:0000313" key="2">
    <source>
        <dbReference type="Proteomes" id="UP000886653"/>
    </source>
</evidence>
<dbReference type="OrthoDB" id="368507at2759"/>